<dbReference type="PROSITE" id="PS00070">
    <property type="entry name" value="ALDEHYDE_DEHYDR_CYS"/>
    <property type="match status" value="1"/>
</dbReference>
<dbReference type="EMBL" id="CAJOBH010230854">
    <property type="protein sequence ID" value="CAF5070977.1"/>
    <property type="molecule type" value="Genomic_DNA"/>
</dbReference>
<gene>
    <name evidence="8" type="ORF">BYL167_LOCUS60592</name>
    <name evidence="7" type="ORF">GIL414_LOCUS60930</name>
</gene>
<dbReference type="InterPro" id="IPR016161">
    <property type="entry name" value="Ald_DH/histidinol_DH"/>
</dbReference>
<evidence type="ECO:0000256" key="2">
    <source>
        <dbReference type="ARBA" id="ARBA00023002"/>
    </source>
</evidence>
<sequence>LPPGVVNLVFGVGPRVGQALITHPDVNAISFTGSTVTGYHIKKAISHLPVKISLEMGGKNAGIIFNDADLSKCLPVLLRSCFLNSGQICLCTSRLYVQREIYDEFLKKFIAEVNTLKVGDPSDDSTKMGPVVSKEHQHKIEKYIEIARQNGNEVIVAGIMDENIKKSDKGYFIMPTVILNVDDESKLMTEEIFGPVVCIVPFDTEDEVMERVNKIQYGLCGCIWTESLGRAHRLATRMECGTVWINGWMLRDLRMPFGGVKDSGMGREGYPYSEDVFTEIKTVGINIA</sequence>
<keyword evidence="2 5" id="KW-0560">Oxidoreductase</keyword>
<dbReference type="PANTHER" id="PTHR43720">
    <property type="entry name" value="2-AMINOMUCONIC SEMIALDEHYDE DEHYDROGENASE"/>
    <property type="match status" value="1"/>
</dbReference>
<dbReference type="Pfam" id="PF00171">
    <property type="entry name" value="Aldedh"/>
    <property type="match status" value="1"/>
</dbReference>
<dbReference type="InterPro" id="IPR016163">
    <property type="entry name" value="Ald_DH_C"/>
</dbReference>
<evidence type="ECO:0000256" key="4">
    <source>
        <dbReference type="PROSITE-ProRule" id="PRU10007"/>
    </source>
</evidence>
<comment type="caution">
    <text evidence="7">The sequence shown here is derived from an EMBL/GenBank/DDBJ whole genome shotgun (WGS) entry which is preliminary data.</text>
</comment>
<dbReference type="SUPFAM" id="SSF53720">
    <property type="entry name" value="ALDH-like"/>
    <property type="match status" value="1"/>
</dbReference>
<dbReference type="InterPro" id="IPR016162">
    <property type="entry name" value="Ald_DH_N"/>
</dbReference>
<dbReference type="PANTHER" id="PTHR43720:SF2">
    <property type="entry name" value="2-AMINOMUCONIC SEMIALDEHYDE DEHYDROGENASE"/>
    <property type="match status" value="1"/>
</dbReference>
<keyword evidence="3" id="KW-0520">NAD</keyword>
<evidence type="ECO:0000259" key="6">
    <source>
        <dbReference type="Pfam" id="PF00171"/>
    </source>
</evidence>
<dbReference type="Proteomes" id="UP000681967">
    <property type="component" value="Unassembled WGS sequence"/>
</dbReference>
<evidence type="ECO:0000313" key="8">
    <source>
        <dbReference type="EMBL" id="CAF5070977.1"/>
    </source>
</evidence>
<evidence type="ECO:0000256" key="5">
    <source>
        <dbReference type="RuleBase" id="RU003345"/>
    </source>
</evidence>
<dbReference type="AlphaFoldDB" id="A0A8S3EKI4"/>
<dbReference type="PROSITE" id="PS00687">
    <property type="entry name" value="ALDEHYDE_DEHYDR_GLU"/>
    <property type="match status" value="1"/>
</dbReference>
<evidence type="ECO:0000256" key="3">
    <source>
        <dbReference type="ARBA" id="ARBA00023027"/>
    </source>
</evidence>
<proteinExistence type="inferred from homology"/>
<dbReference type="InterPro" id="IPR015590">
    <property type="entry name" value="Aldehyde_DH_dom"/>
</dbReference>
<dbReference type="InterPro" id="IPR029510">
    <property type="entry name" value="Ald_DH_CS_GLU"/>
</dbReference>
<comment type="similarity">
    <text evidence="1 5">Belongs to the aldehyde dehydrogenase family.</text>
</comment>
<accession>A0A8S3EKI4</accession>
<reference evidence="7" key="1">
    <citation type="submission" date="2021-02" db="EMBL/GenBank/DDBJ databases">
        <authorList>
            <person name="Nowell W R."/>
        </authorList>
    </citation>
    <scope>NUCLEOTIDE SEQUENCE</scope>
</reference>
<evidence type="ECO:0000313" key="7">
    <source>
        <dbReference type="EMBL" id="CAF5067796.1"/>
    </source>
</evidence>
<feature type="active site" evidence="4">
    <location>
        <position position="55"/>
    </location>
</feature>
<feature type="domain" description="Aldehyde dehydrogenase" evidence="6">
    <location>
        <begin position="1"/>
        <end position="283"/>
    </location>
</feature>
<dbReference type="GO" id="GO:0016620">
    <property type="term" value="F:oxidoreductase activity, acting on the aldehyde or oxo group of donors, NAD or NADP as acceptor"/>
    <property type="evidence" value="ECO:0007669"/>
    <property type="project" value="InterPro"/>
</dbReference>
<dbReference type="Gene3D" id="3.40.605.10">
    <property type="entry name" value="Aldehyde Dehydrogenase, Chain A, domain 1"/>
    <property type="match status" value="1"/>
</dbReference>
<protein>
    <recommendedName>
        <fullName evidence="6">Aldehyde dehydrogenase domain-containing protein</fullName>
    </recommendedName>
</protein>
<dbReference type="Proteomes" id="UP000681720">
    <property type="component" value="Unassembled WGS sequence"/>
</dbReference>
<name>A0A8S3EKI4_9BILA</name>
<dbReference type="Gene3D" id="3.40.309.10">
    <property type="entry name" value="Aldehyde Dehydrogenase, Chain A, domain 2"/>
    <property type="match status" value="1"/>
</dbReference>
<evidence type="ECO:0000256" key="1">
    <source>
        <dbReference type="ARBA" id="ARBA00009986"/>
    </source>
</evidence>
<evidence type="ECO:0000313" key="9">
    <source>
        <dbReference type="Proteomes" id="UP000681720"/>
    </source>
</evidence>
<feature type="non-terminal residue" evidence="7">
    <location>
        <position position="288"/>
    </location>
</feature>
<dbReference type="EMBL" id="CAJOBJ010237117">
    <property type="protein sequence ID" value="CAF5067796.1"/>
    <property type="molecule type" value="Genomic_DNA"/>
</dbReference>
<dbReference type="FunFam" id="3.40.309.10:FF:000012">
    <property type="entry name" value="Betaine aldehyde dehydrogenase"/>
    <property type="match status" value="1"/>
</dbReference>
<dbReference type="InterPro" id="IPR016160">
    <property type="entry name" value="Ald_DH_CS_CYS"/>
</dbReference>
<organism evidence="7 9">
    <name type="scientific">Rotaria magnacalcarata</name>
    <dbReference type="NCBI Taxonomy" id="392030"/>
    <lineage>
        <taxon>Eukaryota</taxon>
        <taxon>Metazoa</taxon>
        <taxon>Spiralia</taxon>
        <taxon>Gnathifera</taxon>
        <taxon>Rotifera</taxon>
        <taxon>Eurotatoria</taxon>
        <taxon>Bdelloidea</taxon>
        <taxon>Philodinida</taxon>
        <taxon>Philodinidae</taxon>
        <taxon>Rotaria</taxon>
    </lineage>
</organism>